<dbReference type="Pfam" id="PF17654">
    <property type="entry name" value="Trnau1ap"/>
    <property type="match status" value="1"/>
</dbReference>
<dbReference type="InterPro" id="IPR012677">
    <property type="entry name" value="Nucleotide-bd_a/b_plait_sf"/>
</dbReference>
<dbReference type="RefSeq" id="XP_013775575.1">
    <property type="nucleotide sequence ID" value="XM_013920121.2"/>
</dbReference>
<protein>
    <recommendedName>
        <fullName evidence="3">tRNA selenocysteine-associated protein 1</fullName>
    </recommendedName>
</protein>
<evidence type="ECO:0000256" key="3">
    <source>
        <dbReference type="ARBA" id="ARBA00033477"/>
    </source>
</evidence>
<accession>A0ABM1B638</accession>
<dbReference type="PANTHER" id="PTHR37457">
    <property type="entry name" value="TRNA SELENOCYSTEINE 1-ASSOCIATED PROTEIN 1-RELATED"/>
    <property type="match status" value="1"/>
</dbReference>
<dbReference type="Pfam" id="PF00076">
    <property type="entry name" value="RRM_1"/>
    <property type="match status" value="2"/>
</dbReference>
<comment type="similarity">
    <text evidence="1">Belongs to the RRM TRSPAP family.</text>
</comment>
<gene>
    <name evidence="7" type="primary">LOC106460423</name>
</gene>
<dbReference type="SMART" id="SM00360">
    <property type="entry name" value="RRM"/>
    <property type="match status" value="2"/>
</dbReference>
<feature type="domain" description="RRM" evidence="5">
    <location>
        <begin position="6"/>
        <end position="89"/>
    </location>
</feature>
<dbReference type="InterPro" id="IPR000504">
    <property type="entry name" value="RRM_dom"/>
</dbReference>
<dbReference type="Proteomes" id="UP000694941">
    <property type="component" value="Unplaced"/>
</dbReference>
<keyword evidence="2 4" id="KW-0694">RNA-binding</keyword>
<evidence type="ECO:0000256" key="4">
    <source>
        <dbReference type="PROSITE-ProRule" id="PRU00176"/>
    </source>
</evidence>
<dbReference type="InterPro" id="IPR041085">
    <property type="entry name" value="TSAP1_C"/>
</dbReference>
<evidence type="ECO:0000256" key="2">
    <source>
        <dbReference type="ARBA" id="ARBA00022884"/>
    </source>
</evidence>
<dbReference type="SUPFAM" id="SSF54928">
    <property type="entry name" value="RNA-binding domain, RBD"/>
    <property type="match status" value="2"/>
</dbReference>
<dbReference type="CDD" id="cd12610">
    <property type="entry name" value="RRM1_SECp43"/>
    <property type="match status" value="1"/>
</dbReference>
<evidence type="ECO:0000256" key="1">
    <source>
        <dbReference type="ARBA" id="ARBA00008920"/>
    </source>
</evidence>
<name>A0ABM1B638_LIMPO</name>
<dbReference type="PANTHER" id="PTHR37457:SF3">
    <property type="entry name" value="TRNA SELENOCYSTEINE-ASSOCIATED PROTEIN 1"/>
    <property type="match status" value="1"/>
</dbReference>
<dbReference type="GeneID" id="106460423"/>
<feature type="domain" description="RRM" evidence="5">
    <location>
        <begin position="99"/>
        <end position="178"/>
    </location>
</feature>
<dbReference type="Gene3D" id="3.30.70.330">
    <property type="match status" value="2"/>
</dbReference>
<organism evidence="6 7">
    <name type="scientific">Limulus polyphemus</name>
    <name type="common">Atlantic horseshoe crab</name>
    <dbReference type="NCBI Taxonomy" id="6850"/>
    <lineage>
        <taxon>Eukaryota</taxon>
        <taxon>Metazoa</taxon>
        <taxon>Ecdysozoa</taxon>
        <taxon>Arthropoda</taxon>
        <taxon>Chelicerata</taxon>
        <taxon>Merostomata</taxon>
        <taxon>Xiphosura</taxon>
        <taxon>Limulidae</taxon>
        <taxon>Limulus</taxon>
    </lineage>
</organism>
<dbReference type="InterPro" id="IPR035979">
    <property type="entry name" value="RBD_domain_sf"/>
</dbReference>
<dbReference type="PROSITE" id="PS50102">
    <property type="entry name" value="RRM"/>
    <property type="match status" value="2"/>
</dbReference>
<dbReference type="CDD" id="cd12345">
    <property type="entry name" value="RRM2_SECp43_like"/>
    <property type="match status" value="1"/>
</dbReference>
<evidence type="ECO:0000313" key="7">
    <source>
        <dbReference type="RefSeq" id="XP_013775575.1"/>
    </source>
</evidence>
<sequence length="291" mass="33575">MDMKSGTIWIGDLEPYMDENFLKQAFMLMGENLLHAKVIKNKFTGLLTGYGFLEFGDEAVAQRVLHRCNGKIVPNTSPPKRFKLNHASYGKEHLQQKEHSLFVGDLSPEVDDLALYNAFSSKYPSVKAAKVVLDQGGISKGYGFVRFMLESEYQAALVEMQNAAIVGSKPIRVSIATPRRSFGSNLGQDYRNYYQYSGYDYQGYYNWQNYHQQYYGYEYDQNNSIYDSSYSQQYDTGYENSENVIEEHDNPLDIDYLNDRLMKRNEEFYASLDASRWLPIESLDPPLLPIK</sequence>
<keyword evidence="6" id="KW-1185">Reference proteome</keyword>
<evidence type="ECO:0000259" key="5">
    <source>
        <dbReference type="PROSITE" id="PS50102"/>
    </source>
</evidence>
<dbReference type="InterPro" id="IPR040434">
    <property type="entry name" value="TSAP1"/>
</dbReference>
<reference evidence="7" key="1">
    <citation type="submission" date="2025-08" db="UniProtKB">
        <authorList>
            <consortium name="RefSeq"/>
        </authorList>
    </citation>
    <scope>IDENTIFICATION</scope>
    <source>
        <tissue evidence="7">Muscle</tissue>
    </source>
</reference>
<evidence type="ECO:0000313" key="6">
    <source>
        <dbReference type="Proteomes" id="UP000694941"/>
    </source>
</evidence>
<proteinExistence type="inferred from homology"/>